<proteinExistence type="predicted"/>
<dbReference type="PROSITE" id="PS51186">
    <property type="entry name" value="GNAT"/>
    <property type="match status" value="2"/>
</dbReference>
<dbReference type="Gene3D" id="3.40.630.30">
    <property type="match status" value="1"/>
</dbReference>
<name>A0ABP9VEC9_9DEIO</name>
<keyword evidence="2" id="KW-0012">Acyltransferase</keyword>
<dbReference type="EMBL" id="BAABRN010000034">
    <property type="protein sequence ID" value="GAA5502986.1"/>
    <property type="molecule type" value="Genomic_DNA"/>
</dbReference>
<gene>
    <name evidence="4" type="primary">mshD_5</name>
    <name evidence="4" type="ORF">Dxin01_02734</name>
</gene>
<feature type="domain" description="N-acetyltransferase" evidence="3">
    <location>
        <begin position="3"/>
        <end position="158"/>
    </location>
</feature>
<organism evidence="4 5">
    <name type="scientific">Deinococcus xinjiangensis</name>
    <dbReference type="NCBI Taxonomy" id="457454"/>
    <lineage>
        <taxon>Bacteria</taxon>
        <taxon>Thermotogati</taxon>
        <taxon>Deinococcota</taxon>
        <taxon>Deinococci</taxon>
        <taxon>Deinococcales</taxon>
        <taxon>Deinococcaceae</taxon>
        <taxon>Deinococcus</taxon>
    </lineage>
</organism>
<dbReference type="SUPFAM" id="SSF55729">
    <property type="entry name" value="Acyl-CoA N-acyltransferases (Nat)"/>
    <property type="match status" value="2"/>
</dbReference>
<dbReference type="Proteomes" id="UP001458946">
    <property type="component" value="Unassembled WGS sequence"/>
</dbReference>
<comment type="caution">
    <text evidence="4">The sequence shown here is derived from an EMBL/GenBank/DDBJ whole genome shotgun (WGS) entry which is preliminary data.</text>
</comment>
<evidence type="ECO:0000313" key="4">
    <source>
        <dbReference type="EMBL" id="GAA5502986.1"/>
    </source>
</evidence>
<dbReference type="Pfam" id="PF00583">
    <property type="entry name" value="Acetyltransf_1"/>
    <property type="match status" value="2"/>
</dbReference>
<dbReference type="PANTHER" id="PTHR43877">
    <property type="entry name" value="AMINOALKYLPHOSPHONATE N-ACETYLTRANSFERASE-RELATED-RELATED"/>
    <property type="match status" value="1"/>
</dbReference>
<protein>
    <submittedName>
        <fullName evidence="4">Mycothiol acetyltransferase</fullName>
    </submittedName>
</protein>
<evidence type="ECO:0000259" key="3">
    <source>
        <dbReference type="PROSITE" id="PS51186"/>
    </source>
</evidence>
<keyword evidence="1" id="KW-0808">Transferase</keyword>
<evidence type="ECO:0000256" key="1">
    <source>
        <dbReference type="ARBA" id="ARBA00022679"/>
    </source>
</evidence>
<feature type="domain" description="N-acetyltransferase" evidence="3">
    <location>
        <begin position="169"/>
        <end position="332"/>
    </location>
</feature>
<dbReference type="InterPro" id="IPR050832">
    <property type="entry name" value="Bact_Acetyltransf"/>
</dbReference>
<evidence type="ECO:0000256" key="2">
    <source>
        <dbReference type="ARBA" id="ARBA00023315"/>
    </source>
</evidence>
<accession>A0ABP9VEC9</accession>
<evidence type="ECO:0000313" key="5">
    <source>
        <dbReference type="Proteomes" id="UP001458946"/>
    </source>
</evidence>
<keyword evidence="5" id="KW-1185">Reference proteome</keyword>
<dbReference type="InterPro" id="IPR016181">
    <property type="entry name" value="Acyl_CoA_acyltransferase"/>
</dbReference>
<sequence length="340" mass="37130">MNFTVREATESDYPAVGAVLTAAHGGRTVSAADLKASAEKTRTHPKGLHLAQWVAETRGEIVGFAGVVQWAGSHHPDRYNTTLAVPPQFGRQGIGTALAETVQAHLQGRGVQEVLAAAKENEPYAVAFLERRGFTELEREFANILHMADLVPLAVSLPAGYRLTSLQDFRAEVGEERALEAFRATFNEARADEPRQIPAQPYSMDDIRAYLKHPTFFPEGIWLAVTPSGMTQSGEVAALTELWQDLGDPQRLSTGLTGTARAHRRRGLALALKVAALERAQRRGIRQVITHNASVNVPMLAINEKLGFRPEPADIQMRWGAICSKSLAKVMQEASKGQKV</sequence>
<dbReference type="CDD" id="cd04301">
    <property type="entry name" value="NAT_SF"/>
    <property type="match status" value="1"/>
</dbReference>
<dbReference type="InterPro" id="IPR000182">
    <property type="entry name" value="GNAT_dom"/>
</dbReference>
<dbReference type="PANTHER" id="PTHR43877:SF6">
    <property type="entry name" value="GCN5-RELATED N-ACETYLTRANSFERASE"/>
    <property type="match status" value="1"/>
</dbReference>
<dbReference type="RefSeq" id="WP_353542959.1">
    <property type="nucleotide sequence ID" value="NZ_BAABRN010000034.1"/>
</dbReference>
<reference evidence="4 5" key="1">
    <citation type="submission" date="2024-02" db="EMBL/GenBank/DDBJ databases">
        <title>Deinococcus xinjiangensis NBRC 107630.</title>
        <authorList>
            <person name="Ichikawa N."/>
            <person name="Katano-Makiyama Y."/>
            <person name="Hidaka K."/>
        </authorList>
    </citation>
    <scope>NUCLEOTIDE SEQUENCE [LARGE SCALE GENOMIC DNA]</scope>
    <source>
        <strain evidence="4 5">NBRC 107630</strain>
    </source>
</reference>